<dbReference type="RefSeq" id="WP_200266447.1">
    <property type="nucleotide sequence ID" value="NZ_JAENHN010000010.1"/>
</dbReference>
<dbReference type="Gene3D" id="1.10.10.60">
    <property type="entry name" value="Homeodomain-like"/>
    <property type="match status" value="2"/>
</dbReference>
<proteinExistence type="predicted"/>
<name>A0ABS1EKF9_9CLOT</name>
<keyword evidence="2" id="KW-0238">DNA-binding</keyword>
<dbReference type="PROSITE" id="PS01124">
    <property type="entry name" value="HTH_ARAC_FAMILY_2"/>
    <property type="match status" value="1"/>
</dbReference>
<dbReference type="PRINTS" id="PR00032">
    <property type="entry name" value="HTHARAC"/>
</dbReference>
<dbReference type="PANTHER" id="PTHR43280:SF28">
    <property type="entry name" value="HTH-TYPE TRANSCRIPTIONAL ACTIVATOR RHAS"/>
    <property type="match status" value="1"/>
</dbReference>
<feature type="domain" description="HTH araC/xylS-type" evidence="4">
    <location>
        <begin position="201"/>
        <end position="299"/>
    </location>
</feature>
<keyword evidence="3" id="KW-0804">Transcription</keyword>
<dbReference type="InterPro" id="IPR018062">
    <property type="entry name" value="HTH_AraC-typ_CS"/>
</dbReference>
<reference evidence="6" key="1">
    <citation type="submission" date="2021-01" db="EMBL/GenBank/DDBJ databases">
        <title>Genome public.</title>
        <authorList>
            <person name="Liu C."/>
            <person name="Sun Q."/>
        </authorList>
    </citation>
    <scope>NUCLEOTIDE SEQUENCE [LARGE SCALE GENOMIC DNA]</scope>
    <source>
        <strain evidence="6">YIM B02505</strain>
    </source>
</reference>
<evidence type="ECO:0000256" key="2">
    <source>
        <dbReference type="ARBA" id="ARBA00023125"/>
    </source>
</evidence>
<dbReference type="InterPro" id="IPR020449">
    <property type="entry name" value="Tscrpt_reg_AraC-type_HTH"/>
</dbReference>
<dbReference type="EMBL" id="JAENHN010000010">
    <property type="protein sequence ID" value="MBK1809844.1"/>
    <property type="molecule type" value="Genomic_DNA"/>
</dbReference>
<evidence type="ECO:0000259" key="4">
    <source>
        <dbReference type="PROSITE" id="PS01124"/>
    </source>
</evidence>
<protein>
    <submittedName>
        <fullName evidence="5">Helix-turn-helix domain-containing protein</fullName>
    </submittedName>
</protein>
<evidence type="ECO:0000256" key="1">
    <source>
        <dbReference type="ARBA" id="ARBA00023015"/>
    </source>
</evidence>
<dbReference type="InterPro" id="IPR009057">
    <property type="entry name" value="Homeodomain-like_sf"/>
</dbReference>
<evidence type="ECO:0000313" key="5">
    <source>
        <dbReference type="EMBL" id="MBK1809844.1"/>
    </source>
</evidence>
<accession>A0ABS1EKF9</accession>
<keyword evidence="1" id="KW-0805">Transcription regulation</keyword>
<sequence>MAADKDFNLLNSTLKWMLKDRKFHICIHDLSGIIHQNSSLQIPQKNTIHSCKFCEYAKLTTRGFKFCLKCKELSLKKALTKKNLFIGQCYLGITEIVKPIYFNDKPVCVVYLGNITLKEQTSNIYSNIDRISNLTGVKRQYLIESLDTTEKIDISELSEYEEIVEIIGSSILQHINQGMKLSRKSASALPSYRSTNNWVIELIQNYIQSYYDRDLQLSQLAKLYFLNPQYLCRLFKKETGTNFSDYLNSVRIDKAKQLLSMTEANIVDISIDVGYKNVTYFNRLFKKNTGMTPKEYRIQNTSA</sequence>
<organism evidence="5 6">
    <name type="scientific">Clostridium yunnanense</name>
    <dbReference type="NCBI Taxonomy" id="2800325"/>
    <lineage>
        <taxon>Bacteria</taxon>
        <taxon>Bacillati</taxon>
        <taxon>Bacillota</taxon>
        <taxon>Clostridia</taxon>
        <taxon>Eubacteriales</taxon>
        <taxon>Clostridiaceae</taxon>
        <taxon>Clostridium</taxon>
    </lineage>
</organism>
<dbReference type="SUPFAM" id="SSF46689">
    <property type="entry name" value="Homeodomain-like"/>
    <property type="match status" value="2"/>
</dbReference>
<dbReference type="Proteomes" id="UP000596739">
    <property type="component" value="Unassembled WGS sequence"/>
</dbReference>
<dbReference type="InterPro" id="IPR018060">
    <property type="entry name" value="HTH_AraC"/>
</dbReference>
<dbReference type="PANTHER" id="PTHR43280">
    <property type="entry name" value="ARAC-FAMILY TRANSCRIPTIONAL REGULATOR"/>
    <property type="match status" value="1"/>
</dbReference>
<dbReference type="PROSITE" id="PS00041">
    <property type="entry name" value="HTH_ARAC_FAMILY_1"/>
    <property type="match status" value="1"/>
</dbReference>
<gene>
    <name evidence="5" type="ORF">JHL18_04215</name>
</gene>
<dbReference type="Pfam" id="PF10114">
    <property type="entry name" value="PocR"/>
    <property type="match status" value="1"/>
</dbReference>
<dbReference type="SMART" id="SM00342">
    <property type="entry name" value="HTH_ARAC"/>
    <property type="match status" value="1"/>
</dbReference>
<evidence type="ECO:0000313" key="6">
    <source>
        <dbReference type="Proteomes" id="UP000596739"/>
    </source>
</evidence>
<dbReference type="Pfam" id="PF12833">
    <property type="entry name" value="HTH_18"/>
    <property type="match status" value="1"/>
</dbReference>
<evidence type="ECO:0000256" key="3">
    <source>
        <dbReference type="ARBA" id="ARBA00023163"/>
    </source>
</evidence>
<keyword evidence="6" id="KW-1185">Reference proteome</keyword>
<comment type="caution">
    <text evidence="5">The sequence shown here is derived from an EMBL/GenBank/DDBJ whole genome shotgun (WGS) entry which is preliminary data.</text>
</comment>
<dbReference type="InterPro" id="IPR018771">
    <property type="entry name" value="PocR_dom"/>
</dbReference>